<evidence type="ECO:0000313" key="1">
    <source>
        <dbReference type="EMBL" id="CAE0825953.1"/>
    </source>
</evidence>
<dbReference type="EMBL" id="HBJA01107656">
    <property type="protein sequence ID" value="CAE0825953.1"/>
    <property type="molecule type" value="Transcribed_RNA"/>
</dbReference>
<reference evidence="1" key="1">
    <citation type="submission" date="2021-01" db="EMBL/GenBank/DDBJ databases">
        <authorList>
            <person name="Corre E."/>
            <person name="Pelletier E."/>
            <person name="Niang G."/>
            <person name="Scheremetjew M."/>
            <person name="Finn R."/>
            <person name="Kale V."/>
            <person name="Holt S."/>
            <person name="Cochrane G."/>
            <person name="Meng A."/>
            <person name="Brown T."/>
            <person name="Cohen L."/>
        </authorList>
    </citation>
    <scope>NUCLEOTIDE SEQUENCE</scope>
    <source>
        <strain evidence="1">CCMP1594</strain>
    </source>
</reference>
<sequence length="117" mass="12863">MSSGSPLGHTSLMVSLQSPKVEPLMRLRYRKVVILGLSKQHLAQPALLLSFRMLYKPRDVLNVCFPLSFSGKGEGVDGSALLCCMSISLTMLCTGNATVHKRPDCISAVFWYSLCKE</sequence>
<gene>
    <name evidence="1" type="ORF">EGYM00163_LOCUS37205</name>
</gene>
<accession>A0A7S4LFF9</accession>
<proteinExistence type="predicted"/>
<organism evidence="1">
    <name type="scientific">Eutreptiella gymnastica</name>
    <dbReference type="NCBI Taxonomy" id="73025"/>
    <lineage>
        <taxon>Eukaryota</taxon>
        <taxon>Discoba</taxon>
        <taxon>Euglenozoa</taxon>
        <taxon>Euglenida</taxon>
        <taxon>Spirocuta</taxon>
        <taxon>Euglenophyceae</taxon>
        <taxon>Eutreptiales</taxon>
        <taxon>Eutreptiaceae</taxon>
        <taxon>Eutreptiella</taxon>
    </lineage>
</organism>
<name>A0A7S4LFF9_9EUGL</name>
<dbReference type="AlphaFoldDB" id="A0A7S4LFF9"/>
<protein>
    <submittedName>
        <fullName evidence="1">Uncharacterized protein</fullName>
    </submittedName>
</protein>